<comment type="caution">
    <text evidence="1">The sequence shown here is derived from an EMBL/GenBank/DDBJ whole genome shotgun (WGS) entry which is preliminary data.</text>
</comment>
<dbReference type="Proteomes" id="UP001175228">
    <property type="component" value="Unassembled WGS sequence"/>
</dbReference>
<dbReference type="EMBL" id="JAUEPU010000009">
    <property type="protein sequence ID" value="KAK0499794.1"/>
    <property type="molecule type" value="Genomic_DNA"/>
</dbReference>
<dbReference type="AlphaFoldDB" id="A0AA39QCJ1"/>
<reference evidence="1" key="1">
    <citation type="submission" date="2023-06" db="EMBL/GenBank/DDBJ databases">
        <authorList>
            <consortium name="Lawrence Berkeley National Laboratory"/>
            <person name="Ahrendt S."/>
            <person name="Sahu N."/>
            <person name="Indic B."/>
            <person name="Wong-Bajracharya J."/>
            <person name="Merenyi Z."/>
            <person name="Ke H.-M."/>
            <person name="Monk M."/>
            <person name="Kocsube S."/>
            <person name="Drula E."/>
            <person name="Lipzen A."/>
            <person name="Balint B."/>
            <person name="Henrissat B."/>
            <person name="Andreopoulos B."/>
            <person name="Martin F.M."/>
            <person name="Harder C.B."/>
            <person name="Rigling D."/>
            <person name="Ford K.L."/>
            <person name="Foster G.D."/>
            <person name="Pangilinan J."/>
            <person name="Papanicolaou A."/>
            <person name="Barry K."/>
            <person name="LaButti K."/>
            <person name="Viragh M."/>
            <person name="Koriabine M."/>
            <person name="Yan M."/>
            <person name="Riley R."/>
            <person name="Champramary S."/>
            <person name="Plett K.L."/>
            <person name="Tsai I.J."/>
            <person name="Slot J."/>
            <person name="Sipos G."/>
            <person name="Plett J."/>
            <person name="Nagy L.G."/>
            <person name="Grigoriev I.V."/>
        </authorList>
    </citation>
    <scope>NUCLEOTIDE SEQUENCE</scope>
    <source>
        <strain evidence="1">HWK02</strain>
    </source>
</reference>
<proteinExistence type="predicted"/>
<accession>A0AA39QCJ1</accession>
<evidence type="ECO:0000313" key="2">
    <source>
        <dbReference type="Proteomes" id="UP001175228"/>
    </source>
</evidence>
<keyword evidence="2" id="KW-1185">Reference proteome</keyword>
<protein>
    <submittedName>
        <fullName evidence="1">Uncharacterized protein</fullName>
    </submittedName>
</protein>
<gene>
    <name evidence="1" type="ORF">EDD18DRAFT_1069935</name>
</gene>
<name>A0AA39QCJ1_9AGAR</name>
<evidence type="ECO:0000313" key="1">
    <source>
        <dbReference type="EMBL" id="KAK0499794.1"/>
    </source>
</evidence>
<feature type="non-terminal residue" evidence="1">
    <location>
        <position position="1"/>
    </location>
</feature>
<organism evidence="1 2">
    <name type="scientific">Armillaria luteobubalina</name>
    <dbReference type="NCBI Taxonomy" id="153913"/>
    <lineage>
        <taxon>Eukaryota</taxon>
        <taxon>Fungi</taxon>
        <taxon>Dikarya</taxon>
        <taxon>Basidiomycota</taxon>
        <taxon>Agaricomycotina</taxon>
        <taxon>Agaricomycetes</taxon>
        <taxon>Agaricomycetidae</taxon>
        <taxon>Agaricales</taxon>
        <taxon>Marasmiineae</taxon>
        <taxon>Physalacriaceae</taxon>
        <taxon>Armillaria</taxon>
    </lineage>
</organism>
<sequence>FESDGHLIGQEDITTVTCDENVNTCLITVLAPCFTLAFLNNEVFTETDGANSMTFATTAVTKTINTATVDQAVLSTSNGHSGMRDVLGSTSKGSQNGATGLRASGLLTAFAVGRMAFARTLLR</sequence>